<dbReference type="SUPFAM" id="SSF46955">
    <property type="entry name" value="Putative DNA-binding domain"/>
    <property type="match status" value="1"/>
</dbReference>
<dbReference type="EMBL" id="JAYWVC010000065">
    <property type="protein sequence ID" value="MED7824218.1"/>
    <property type="molecule type" value="Genomic_DNA"/>
</dbReference>
<evidence type="ECO:0000313" key="4">
    <source>
        <dbReference type="Proteomes" id="UP001333996"/>
    </source>
</evidence>
<accession>A0ABU7FJH8</accession>
<comment type="caution">
    <text evidence="3">The sequence shown here is derived from an EMBL/GenBank/DDBJ whole genome shotgun (WGS) entry which is preliminary data.</text>
</comment>
<keyword evidence="4" id="KW-1185">Reference proteome</keyword>
<dbReference type="Pfam" id="PF13411">
    <property type="entry name" value="MerR_1"/>
    <property type="match status" value="1"/>
</dbReference>
<name>A0ABU7FJH8_9ACTN</name>
<evidence type="ECO:0000259" key="2">
    <source>
        <dbReference type="PROSITE" id="PS50937"/>
    </source>
</evidence>
<gene>
    <name evidence="3" type="ORF">VXC91_20095</name>
</gene>
<dbReference type="SMART" id="SM00422">
    <property type="entry name" value="HTH_MERR"/>
    <property type="match status" value="1"/>
</dbReference>
<reference evidence="3" key="1">
    <citation type="submission" date="2024-01" db="EMBL/GenBank/DDBJ databases">
        <title>First draft genome sequence data of TA4-1, the type strain of Gram-positive actinobacterium Streptomyces chiangmaiensis.</title>
        <authorList>
            <person name="Yasawong M."/>
            <person name="Nantapong N."/>
        </authorList>
    </citation>
    <scope>NUCLEOTIDE SEQUENCE</scope>
    <source>
        <strain evidence="3">TA4-1</strain>
    </source>
</reference>
<dbReference type="Proteomes" id="UP001333996">
    <property type="component" value="Unassembled WGS sequence"/>
</dbReference>
<dbReference type="InterPro" id="IPR009061">
    <property type="entry name" value="DNA-bd_dom_put_sf"/>
</dbReference>
<dbReference type="InterPro" id="IPR047057">
    <property type="entry name" value="MerR_fam"/>
</dbReference>
<dbReference type="PANTHER" id="PTHR30204:SF98">
    <property type="entry name" value="HTH-TYPE TRANSCRIPTIONAL REGULATOR ADHR"/>
    <property type="match status" value="1"/>
</dbReference>
<keyword evidence="1" id="KW-0238">DNA-binding</keyword>
<dbReference type="PANTHER" id="PTHR30204">
    <property type="entry name" value="REDOX-CYCLING DRUG-SENSING TRANSCRIPTIONAL ACTIVATOR SOXR"/>
    <property type="match status" value="1"/>
</dbReference>
<evidence type="ECO:0000313" key="3">
    <source>
        <dbReference type="EMBL" id="MED7824218.1"/>
    </source>
</evidence>
<sequence length="142" mass="16367">MSQSHHLVPRQATYSITEVEQISGLPAHTLRWYEQLGLIDGVARGPGGRRVYSLSHLRWLEFISGVRSTGMSVADMTRYIALAREGDATVPARRQMMEEHRVRLRRRFDEIAVSLRYLERNIEVYRQIEAGRKHSVPLELPA</sequence>
<dbReference type="InterPro" id="IPR000551">
    <property type="entry name" value="MerR-type_HTH_dom"/>
</dbReference>
<feature type="domain" description="HTH merR-type" evidence="2">
    <location>
        <begin position="13"/>
        <end position="82"/>
    </location>
</feature>
<proteinExistence type="predicted"/>
<dbReference type="PROSITE" id="PS50937">
    <property type="entry name" value="HTH_MERR_2"/>
    <property type="match status" value="1"/>
</dbReference>
<dbReference type="RefSeq" id="WP_329508667.1">
    <property type="nucleotide sequence ID" value="NZ_BAAAYZ010000290.1"/>
</dbReference>
<dbReference type="CDD" id="cd01109">
    <property type="entry name" value="HTH_YyaN"/>
    <property type="match status" value="1"/>
</dbReference>
<dbReference type="Gene3D" id="1.10.1660.10">
    <property type="match status" value="1"/>
</dbReference>
<protein>
    <submittedName>
        <fullName evidence="3">MerR family transcriptional regulator</fullName>
    </submittedName>
</protein>
<organism evidence="3 4">
    <name type="scientific">Streptomyces chiangmaiensis</name>
    <dbReference type="NCBI Taxonomy" id="766497"/>
    <lineage>
        <taxon>Bacteria</taxon>
        <taxon>Bacillati</taxon>
        <taxon>Actinomycetota</taxon>
        <taxon>Actinomycetes</taxon>
        <taxon>Kitasatosporales</taxon>
        <taxon>Streptomycetaceae</taxon>
        <taxon>Streptomyces</taxon>
    </lineage>
</organism>
<evidence type="ECO:0000256" key="1">
    <source>
        <dbReference type="ARBA" id="ARBA00023125"/>
    </source>
</evidence>